<dbReference type="InterPro" id="IPR043732">
    <property type="entry name" value="DUF5675"/>
</dbReference>
<feature type="domain" description="DUF5675" evidence="1">
    <location>
        <begin position="4"/>
        <end position="127"/>
    </location>
</feature>
<protein>
    <recommendedName>
        <fullName evidence="1">DUF5675 domain-containing protein</fullName>
    </recommendedName>
</protein>
<organism evidence="2 3">
    <name type="scientific">Entomomonas moraniae</name>
    <dbReference type="NCBI Taxonomy" id="2213226"/>
    <lineage>
        <taxon>Bacteria</taxon>
        <taxon>Pseudomonadati</taxon>
        <taxon>Pseudomonadota</taxon>
        <taxon>Gammaproteobacteria</taxon>
        <taxon>Pseudomonadales</taxon>
        <taxon>Pseudomonadaceae</taxon>
        <taxon>Entomomonas</taxon>
    </lineage>
</organism>
<dbReference type="Proteomes" id="UP000273143">
    <property type="component" value="Chromosome"/>
</dbReference>
<name>A0A3Q9JLW4_9GAMM</name>
<keyword evidence="3" id="KW-1185">Reference proteome</keyword>
<dbReference type="KEGG" id="emo:DM558_04390"/>
<gene>
    <name evidence="2" type="ORF">DM558_04390</name>
</gene>
<reference evidence="3" key="1">
    <citation type="submission" date="2018-06" db="EMBL/GenBank/DDBJ databases">
        <title>Complete genome of Pseudomonas insecticola strain QZS01.</title>
        <authorList>
            <person name="Wang J."/>
            <person name="Su Q."/>
        </authorList>
    </citation>
    <scope>NUCLEOTIDE SEQUENCE [LARGE SCALE GENOMIC DNA]</scope>
    <source>
        <strain evidence="3">QZS01</strain>
    </source>
</reference>
<evidence type="ECO:0000313" key="3">
    <source>
        <dbReference type="Proteomes" id="UP000273143"/>
    </source>
</evidence>
<evidence type="ECO:0000313" key="2">
    <source>
        <dbReference type="EMBL" id="AZS50061.1"/>
    </source>
</evidence>
<sequence length="136" mass="14975">MKLTLTREQSKDYGTFGTITLPDGKKFYTLELPDKDNKRQVSCIPKGSYQCKIVNSAKFGKVYGVCGVPNRIAILIHAGNYGGDVEKGYRTDIQGCILLGKAKGNLNNQPVVTSSKVALREFMSALNNEPFELVIK</sequence>
<accession>A0A3Q9JLW4</accession>
<dbReference type="RefSeq" id="WP_127162208.1">
    <property type="nucleotide sequence ID" value="NZ_CP029822.1"/>
</dbReference>
<dbReference type="Pfam" id="PF18925">
    <property type="entry name" value="DUF5675"/>
    <property type="match status" value="1"/>
</dbReference>
<evidence type="ECO:0000259" key="1">
    <source>
        <dbReference type="Pfam" id="PF18925"/>
    </source>
</evidence>
<dbReference type="AlphaFoldDB" id="A0A3Q9JLW4"/>
<proteinExistence type="predicted"/>
<dbReference type="EMBL" id="CP029822">
    <property type="protein sequence ID" value="AZS50061.1"/>
    <property type="molecule type" value="Genomic_DNA"/>
</dbReference>